<dbReference type="GO" id="GO:0016787">
    <property type="term" value="F:hydrolase activity"/>
    <property type="evidence" value="ECO:0007669"/>
    <property type="project" value="UniProtKB-KW"/>
</dbReference>
<proteinExistence type="predicted"/>
<dbReference type="PANTHER" id="PTHR43689:SF8">
    <property type="entry name" value="ALPHA_BETA-HYDROLASES SUPERFAMILY PROTEIN"/>
    <property type="match status" value="1"/>
</dbReference>
<evidence type="ECO:0000259" key="1">
    <source>
        <dbReference type="Pfam" id="PF12146"/>
    </source>
</evidence>
<dbReference type="Gene3D" id="3.40.50.1820">
    <property type="entry name" value="alpha/beta hydrolase"/>
    <property type="match status" value="1"/>
</dbReference>
<dbReference type="SUPFAM" id="SSF53474">
    <property type="entry name" value="alpha/beta-Hydrolases"/>
    <property type="match status" value="1"/>
</dbReference>
<dbReference type="PRINTS" id="PR00111">
    <property type="entry name" value="ABHYDROLASE"/>
</dbReference>
<name>A0A250DUK4_9BURK</name>
<dbReference type="KEGG" id="vbo:CKY39_27455"/>
<dbReference type="AlphaFoldDB" id="A0A250DUK4"/>
<dbReference type="PANTHER" id="PTHR43689">
    <property type="entry name" value="HYDROLASE"/>
    <property type="match status" value="1"/>
</dbReference>
<dbReference type="EMBL" id="CP023284">
    <property type="protein sequence ID" value="ATA57932.1"/>
    <property type="molecule type" value="Genomic_DNA"/>
</dbReference>
<protein>
    <submittedName>
        <fullName evidence="2">Alpha/beta hydrolase</fullName>
    </submittedName>
</protein>
<organism evidence="2 3">
    <name type="scientific">Variovorax boronicumulans</name>
    <dbReference type="NCBI Taxonomy" id="436515"/>
    <lineage>
        <taxon>Bacteria</taxon>
        <taxon>Pseudomonadati</taxon>
        <taxon>Pseudomonadota</taxon>
        <taxon>Betaproteobacteria</taxon>
        <taxon>Burkholderiales</taxon>
        <taxon>Comamonadaceae</taxon>
        <taxon>Variovorax</taxon>
    </lineage>
</organism>
<reference evidence="2 3" key="1">
    <citation type="submission" date="2017-09" db="EMBL/GenBank/DDBJ databases">
        <title>The diverse metabolic capabilities of V. boronicumulans make it an excellent choice for continued studies on novel biodegradation.</title>
        <authorList>
            <person name="Sun S."/>
        </authorList>
    </citation>
    <scope>NUCLEOTIDE SEQUENCE [LARGE SCALE GENOMIC DNA]</scope>
    <source>
        <strain evidence="2 3">J1</strain>
    </source>
</reference>
<evidence type="ECO:0000313" key="2">
    <source>
        <dbReference type="EMBL" id="ATA57932.1"/>
    </source>
</evidence>
<evidence type="ECO:0000313" key="3">
    <source>
        <dbReference type="Proteomes" id="UP000217154"/>
    </source>
</evidence>
<dbReference type="InterPro" id="IPR000073">
    <property type="entry name" value="AB_hydrolase_1"/>
</dbReference>
<gene>
    <name evidence="2" type="ORF">CKY39_27455</name>
</gene>
<dbReference type="InterPro" id="IPR029058">
    <property type="entry name" value="AB_hydrolase_fold"/>
</dbReference>
<dbReference type="Pfam" id="PF12146">
    <property type="entry name" value="Hydrolase_4"/>
    <property type="match status" value="1"/>
</dbReference>
<dbReference type="Proteomes" id="UP000217154">
    <property type="component" value="Chromosome"/>
</dbReference>
<feature type="domain" description="Serine aminopeptidase S33" evidence="1">
    <location>
        <begin position="47"/>
        <end position="223"/>
    </location>
</feature>
<keyword evidence="2" id="KW-0378">Hydrolase</keyword>
<dbReference type="InterPro" id="IPR022742">
    <property type="entry name" value="Hydrolase_4"/>
</dbReference>
<sequence>MAQNRPMPHLVLLPGLACDERLWEAQLPALPAAFGARVSDVQTRHDTIEGMASAVLREHDGPLVLCGASMGGMVAMEAARQAPERIAGLMLLGTSARPETPDMFALREGAIEWFERGEVREIIEPNVAFAFHPAQAANPALVQRYLDIVLGAGAAQLIRQNHAVMRRPDARTHLALLRAPALLMCGDDDRLAPPECTREMAALLPRAEVVWVPQCGHMLTMEKPAFVNTALNAWLGKHFPSA</sequence>
<accession>A0A250DUK4</accession>